<dbReference type="InterPro" id="IPR017972">
    <property type="entry name" value="Cyt_P450_CS"/>
</dbReference>
<dbReference type="Proteomes" id="UP000197138">
    <property type="component" value="Unassembled WGS sequence"/>
</dbReference>
<proteinExistence type="inferred from homology"/>
<evidence type="ECO:0000256" key="1">
    <source>
        <dbReference type="ARBA" id="ARBA00010617"/>
    </source>
</evidence>
<evidence type="ECO:0000313" key="10">
    <source>
        <dbReference type="Proteomes" id="UP000515151"/>
    </source>
</evidence>
<evidence type="ECO:0000256" key="7">
    <source>
        <dbReference type="SAM" id="SignalP"/>
    </source>
</evidence>
<evidence type="ECO:0000256" key="2">
    <source>
        <dbReference type="ARBA" id="ARBA00022723"/>
    </source>
</evidence>
<keyword evidence="6" id="KW-0503">Monooxygenase</keyword>
<evidence type="ECO:0000313" key="9">
    <source>
        <dbReference type="Proteomes" id="UP000197138"/>
    </source>
</evidence>
<dbReference type="PROSITE" id="PS00086">
    <property type="entry name" value="CYTOCHROME_P450"/>
    <property type="match status" value="1"/>
</dbReference>
<evidence type="ECO:0000313" key="11">
    <source>
        <dbReference type="RefSeq" id="XP_031393789.1"/>
    </source>
</evidence>
<feature type="signal peptide" evidence="7">
    <location>
        <begin position="1"/>
        <end position="22"/>
    </location>
</feature>
<dbReference type="Gene3D" id="1.10.630.10">
    <property type="entry name" value="Cytochrome P450"/>
    <property type="match status" value="1"/>
</dbReference>
<dbReference type="OrthoDB" id="2789670at2759"/>
<comment type="cofactor">
    <cofactor evidence="5">
        <name>heme</name>
        <dbReference type="ChEBI" id="CHEBI:30413"/>
    </cofactor>
</comment>
<keyword evidence="4 5" id="KW-0408">Iron</keyword>
<keyword evidence="3 6" id="KW-0560">Oxidoreductase</keyword>
<dbReference type="InterPro" id="IPR036396">
    <property type="entry name" value="Cyt_P450_sf"/>
</dbReference>
<comment type="similarity">
    <text evidence="1 6">Belongs to the cytochrome P450 family.</text>
</comment>
<reference evidence="11" key="4">
    <citation type="submission" date="2025-04" db="UniProtKB">
        <authorList>
            <consortium name="RefSeq"/>
        </authorList>
    </citation>
    <scope>IDENTIFICATION</scope>
    <source>
        <tissue evidence="11">Leaf</tissue>
    </source>
</reference>
<dbReference type="GeneID" id="116205349"/>
<keyword evidence="2 5" id="KW-0479">Metal-binding</keyword>
<organism evidence="8 9">
    <name type="scientific">Punica granatum</name>
    <name type="common">Pomegranate</name>
    <dbReference type="NCBI Taxonomy" id="22663"/>
    <lineage>
        <taxon>Eukaryota</taxon>
        <taxon>Viridiplantae</taxon>
        <taxon>Streptophyta</taxon>
        <taxon>Embryophyta</taxon>
        <taxon>Tracheophyta</taxon>
        <taxon>Spermatophyta</taxon>
        <taxon>Magnoliopsida</taxon>
        <taxon>eudicotyledons</taxon>
        <taxon>Gunneridae</taxon>
        <taxon>Pentapetalae</taxon>
        <taxon>rosids</taxon>
        <taxon>malvids</taxon>
        <taxon>Myrtales</taxon>
        <taxon>Lythraceae</taxon>
        <taxon>Punica</taxon>
    </lineage>
</organism>
<dbReference type="RefSeq" id="XP_031393789.1">
    <property type="nucleotide sequence ID" value="XM_031537929.1"/>
</dbReference>
<dbReference type="GO" id="GO:0005506">
    <property type="term" value="F:iron ion binding"/>
    <property type="evidence" value="ECO:0007669"/>
    <property type="project" value="InterPro"/>
</dbReference>
<accession>A0A218VY48</accession>
<dbReference type="InterPro" id="IPR001128">
    <property type="entry name" value="Cyt_P450"/>
</dbReference>
<dbReference type="GO" id="GO:0004497">
    <property type="term" value="F:monooxygenase activity"/>
    <property type="evidence" value="ECO:0007669"/>
    <property type="project" value="UniProtKB-KW"/>
</dbReference>
<keyword evidence="5 6" id="KW-0349">Heme</keyword>
<dbReference type="GO" id="GO:0020037">
    <property type="term" value="F:heme binding"/>
    <property type="evidence" value="ECO:0007669"/>
    <property type="project" value="InterPro"/>
</dbReference>
<dbReference type="Proteomes" id="UP000515151">
    <property type="component" value="Chromosome 4"/>
</dbReference>
<dbReference type="PANTHER" id="PTHR47950">
    <property type="entry name" value="CYTOCHROME P450, FAMILY 76, SUBFAMILY C, POLYPEPTIDE 5-RELATED"/>
    <property type="match status" value="1"/>
</dbReference>
<reference evidence="8" key="2">
    <citation type="submission" date="2017-06" db="EMBL/GenBank/DDBJ databases">
        <title>The pomegranate genome and the genomics of punicalagin biosynthesis.</title>
        <authorList>
            <person name="Xu C."/>
        </authorList>
    </citation>
    <scope>NUCLEOTIDE SEQUENCE [LARGE SCALE GENOMIC DNA]</scope>
    <source>
        <tissue evidence="8">Fresh leaf</tissue>
    </source>
</reference>
<dbReference type="SUPFAM" id="SSF48264">
    <property type="entry name" value="Cytochrome P450"/>
    <property type="match status" value="1"/>
</dbReference>
<name>A0A218VY48_PUNGR</name>
<dbReference type="EMBL" id="MTKT01005739">
    <property type="protein sequence ID" value="OWM65000.1"/>
    <property type="molecule type" value="Genomic_DNA"/>
</dbReference>
<keyword evidence="10" id="KW-1185">Reference proteome</keyword>
<evidence type="ECO:0000256" key="3">
    <source>
        <dbReference type="ARBA" id="ARBA00023002"/>
    </source>
</evidence>
<protein>
    <submittedName>
        <fullName evidence="11">Geraniol 8-hydroxylase-like</fullName>
    </submittedName>
</protein>
<evidence type="ECO:0000256" key="5">
    <source>
        <dbReference type="PIRSR" id="PIRSR602401-1"/>
    </source>
</evidence>
<dbReference type="GO" id="GO:0016705">
    <property type="term" value="F:oxidoreductase activity, acting on paired donors, with incorporation or reduction of molecular oxygen"/>
    <property type="evidence" value="ECO:0007669"/>
    <property type="project" value="InterPro"/>
</dbReference>
<dbReference type="InterPro" id="IPR002401">
    <property type="entry name" value="Cyt_P450_E_grp-I"/>
</dbReference>
<dbReference type="Pfam" id="PF00067">
    <property type="entry name" value="p450"/>
    <property type="match status" value="1"/>
</dbReference>
<sequence>MEPIYYLIPLSIFLLFLTKSFFHRSKLPPGPSGFPILGSLLNLGARPHESLFHMARRHGPLMTLRLGFVTTVVASSPEAAKEVLGKHDKTFSDRLIPDVIMAQPNPESTLAWVPGDQAWRNRRRICTTQMFAAQPLDALQHLRHEKVCQLIRHIEKKHSISGTPVDIGQVAFATTLNLISSTLFSIDMVDPEFETAQEFKDVVWRIMEDAGKANLSDYFPVLRPFDLQGIKRHIKVSYLRLHDIFDDIIEKRLKGRAQQSASATRNGDFLDVLLDQCQEEGSGFNRQTIKPLILDLFIAGSDTSALTTEWAMAELLRKPSVLQKARQELLDVIGTERQVQESDIHQLPYLQAIVKETMRLHPAVPLLLPYKAKTDAEVLGYVIPKGIQVLVNAWALGRDPDYWTEPTEFRPERFLGSNVDYKGRDYEYIPFGAGRRICPGLPLAVRMVHLMVASLVLSFNWRLPDGMLPEDLNMEEQFGVTLRKAAPLCAIPTLG</sequence>
<dbReference type="PRINTS" id="PR00463">
    <property type="entry name" value="EP450I"/>
</dbReference>
<feature type="chain" id="PRO_5044568830" evidence="7">
    <location>
        <begin position="23"/>
        <end position="495"/>
    </location>
</feature>
<dbReference type="PANTHER" id="PTHR47950:SF44">
    <property type="entry name" value="CYTOCHROME P450, FAMILY 76, SUBFAMILY C, POLYPEPTIDE 5-RELATED"/>
    <property type="match status" value="1"/>
</dbReference>
<feature type="binding site" description="axial binding residue" evidence="5">
    <location>
        <position position="438"/>
    </location>
    <ligand>
        <name>heme</name>
        <dbReference type="ChEBI" id="CHEBI:30413"/>
    </ligand>
    <ligandPart>
        <name>Fe</name>
        <dbReference type="ChEBI" id="CHEBI:18248"/>
    </ligandPart>
</feature>
<dbReference type="FunFam" id="1.10.630.10:FF:000007">
    <property type="entry name" value="Cytochrome P450 76C4"/>
    <property type="match status" value="1"/>
</dbReference>
<evidence type="ECO:0000256" key="6">
    <source>
        <dbReference type="RuleBase" id="RU000461"/>
    </source>
</evidence>
<evidence type="ECO:0000313" key="8">
    <source>
        <dbReference type="EMBL" id="OWM65000.1"/>
    </source>
</evidence>
<evidence type="ECO:0000256" key="4">
    <source>
        <dbReference type="ARBA" id="ARBA00023004"/>
    </source>
</evidence>
<keyword evidence="7" id="KW-0732">Signal</keyword>
<dbReference type="CDD" id="cd11073">
    <property type="entry name" value="CYP76-like"/>
    <property type="match status" value="1"/>
</dbReference>
<reference evidence="9" key="1">
    <citation type="journal article" date="2017" name="Plant J.">
        <title>The pomegranate (Punica granatum L.) genome and the genomics of punicalagin biosynthesis.</title>
        <authorList>
            <person name="Qin G."/>
            <person name="Xu C."/>
            <person name="Ming R."/>
            <person name="Tang H."/>
            <person name="Guyot R."/>
            <person name="Kramer E.M."/>
            <person name="Hu Y."/>
            <person name="Yi X."/>
            <person name="Qi Y."/>
            <person name="Xu X."/>
            <person name="Gao Z."/>
            <person name="Pan H."/>
            <person name="Jian J."/>
            <person name="Tian Y."/>
            <person name="Yue Z."/>
            <person name="Xu Y."/>
        </authorList>
    </citation>
    <scope>NUCLEOTIDE SEQUENCE [LARGE SCALE GENOMIC DNA]</scope>
    <source>
        <strain evidence="9">cv. Dabenzi</strain>
    </source>
</reference>
<reference evidence="10" key="3">
    <citation type="journal article" date="2020" name="Plant Biotechnol. J.">
        <title>The pomegranate (Punica granatum L.) draft genome dissects genetic divergence between soft- and hard-seeded cultivars.</title>
        <authorList>
            <person name="Luo X."/>
            <person name="Li H."/>
            <person name="Wu Z."/>
            <person name="Yao W."/>
            <person name="Zhao P."/>
            <person name="Cao D."/>
            <person name="Yu H."/>
            <person name="Li K."/>
            <person name="Poudel K."/>
            <person name="Zhao D."/>
            <person name="Zhang F."/>
            <person name="Xia X."/>
            <person name="Chen L."/>
            <person name="Wang Q."/>
            <person name="Jing D."/>
            <person name="Cao S."/>
        </authorList>
    </citation>
    <scope>NUCLEOTIDE SEQUENCE [LARGE SCALE GENOMIC DNA]</scope>
</reference>
<dbReference type="PRINTS" id="PR00385">
    <property type="entry name" value="P450"/>
</dbReference>
<gene>
    <name evidence="11" type="primary">LOC116205349</name>
    <name evidence="8" type="ORF">CDL15_Pgr028718</name>
</gene>
<dbReference type="AlphaFoldDB" id="A0A218VY48"/>